<reference evidence="1 2" key="1">
    <citation type="submission" date="2013-11" db="EMBL/GenBank/DDBJ databases">
        <title>Opisthorchis viverrini - life in the bile duct.</title>
        <authorList>
            <person name="Young N.D."/>
            <person name="Nagarajan N."/>
            <person name="Lin S.J."/>
            <person name="Korhonen P.K."/>
            <person name="Jex A.R."/>
            <person name="Hall R.S."/>
            <person name="Safavi-Hemami H."/>
            <person name="Kaewkong W."/>
            <person name="Bertrand D."/>
            <person name="Gao S."/>
            <person name="Seet Q."/>
            <person name="Wongkham S."/>
            <person name="Teh B.T."/>
            <person name="Wongkham C."/>
            <person name="Intapan P.M."/>
            <person name="Maleewong W."/>
            <person name="Yang X."/>
            <person name="Hu M."/>
            <person name="Wang Z."/>
            <person name="Hofmann A."/>
            <person name="Sternberg P.W."/>
            <person name="Tan P."/>
            <person name="Wang J."/>
            <person name="Gasser R.B."/>
        </authorList>
    </citation>
    <scope>NUCLEOTIDE SEQUENCE [LARGE SCALE GENOMIC DNA]</scope>
</reference>
<dbReference type="AlphaFoldDB" id="A0A075A113"/>
<evidence type="ECO:0000313" key="1">
    <source>
        <dbReference type="EMBL" id="KER33418.1"/>
    </source>
</evidence>
<gene>
    <name evidence="1" type="ORF">T265_12622</name>
</gene>
<evidence type="ECO:0000313" key="2">
    <source>
        <dbReference type="Proteomes" id="UP000054324"/>
    </source>
</evidence>
<dbReference type="STRING" id="6198.A0A075A113"/>
<dbReference type="CTD" id="20326790"/>
<feature type="non-terminal residue" evidence="1">
    <location>
        <position position="315"/>
    </location>
</feature>
<dbReference type="GeneID" id="20326790"/>
<dbReference type="KEGG" id="ovi:T265_12622"/>
<sequence length="315" mass="34950">MTSVLNTNASLPYSHDLFESLIVKKRIKVDGGGLTLENVAKCQNTPYNEKVISESEQDDTSFAEYFATTSIWATTEVKSYNNARNLNTVNEVDAESQALEPVEAQSAGDLVSRSGGLQRALRAFDIIVNMENAAGPCEIVDALAAEHYLKEAVRCDARQTRDDSCSSANSVFDSMWMPAALENVAKCQNTPYNEKVISESEQDGTSFAEYFATTSIWATTEVKSYNNARNLNTVNEVDAESQALEPVEAQSAGDLVSRSGGLQRALRYKLSWCVKSALHPEPRLRINERPERATSVRLRTTHWAHQSWLQPSELR</sequence>
<dbReference type="Proteomes" id="UP000054324">
    <property type="component" value="Unassembled WGS sequence"/>
</dbReference>
<organism evidence="1 2">
    <name type="scientific">Opisthorchis viverrini</name>
    <name type="common">Southeast Asian liver fluke</name>
    <dbReference type="NCBI Taxonomy" id="6198"/>
    <lineage>
        <taxon>Eukaryota</taxon>
        <taxon>Metazoa</taxon>
        <taxon>Spiralia</taxon>
        <taxon>Lophotrochozoa</taxon>
        <taxon>Platyhelminthes</taxon>
        <taxon>Trematoda</taxon>
        <taxon>Digenea</taxon>
        <taxon>Opisthorchiida</taxon>
        <taxon>Opisthorchiata</taxon>
        <taxon>Opisthorchiidae</taxon>
        <taxon>Opisthorchis</taxon>
    </lineage>
</organism>
<dbReference type="RefSeq" id="XP_009162895.1">
    <property type="nucleotide sequence ID" value="XM_009164631.1"/>
</dbReference>
<dbReference type="EMBL" id="KL596625">
    <property type="protein sequence ID" value="KER33418.1"/>
    <property type="molecule type" value="Genomic_DNA"/>
</dbReference>
<protein>
    <submittedName>
        <fullName evidence="1">Uncharacterized protein</fullName>
    </submittedName>
</protein>
<name>A0A075A113_OPIVI</name>
<accession>A0A075A113</accession>
<keyword evidence="2" id="KW-1185">Reference proteome</keyword>
<proteinExistence type="predicted"/>